<accession>A0A5J4WU15</accession>
<dbReference type="EMBL" id="SNRW01001134">
    <property type="protein sequence ID" value="KAA6397639.1"/>
    <property type="molecule type" value="Genomic_DNA"/>
</dbReference>
<dbReference type="Proteomes" id="UP000324800">
    <property type="component" value="Unassembled WGS sequence"/>
</dbReference>
<sequence length="66" mass="7365">MDDSTQIIAQLSNQEEIPGFSQVVFSKASQNVLSWISTVKQVVTSKQVPQPWIFSISQQSLLEGKK</sequence>
<comment type="caution">
    <text evidence="1">The sequence shown here is derived from an EMBL/GenBank/DDBJ whole genome shotgun (WGS) entry which is preliminary data.</text>
</comment>
<protein>
    <submittedName>
        <fullName evidence="1">Uncharacterized protein</fullName>
    </submittedName>
</protein>
<proteinExistence type="predicted"/>
<dbReference type="AlphaFoldDB" id="A0A5J4WU15"/>
<gene>
    <name evidence="1" type="ORF">EZS28_006836</name>
</gene>
<evidence type="ECO:0000313" key="1">
    <source>
        <dbReference type="EMBL" id="KAA6397639.1"/>
    </source>
</evidence>
<evidence type="ECO:0000313" key="2">
    <source>
        <dbReference type="Proteomes" id="UP000324800"/>
    </source>
</evidence>
<reference evidence="1 2" key="1">
    <citation type="submission" date="2019-03" db="EMBL/GenBank/DDBJ databases">
        <title>Single cell metagenomics reveals metabolic interactions within the superorganism composed of flagellate Streblomastix strix and complex community of Bacteroidetes bacteria on its surface.</title>
        <authorList>
            <person name="Treitli S.C."/>
            <person name="Kolisko M."/>
            <person name="Husnik F."/>
            <person name="Keeling P."/>
            <person name="Hampl V."/>
        </authorList>
    </citation>
    <scope>NUCLEOTIDE SEQUENCE [LARGE SCALE GENOMIC DNA]</scope>
    <source>
        <strain evidence="1">ST1C</strain>
    </source>
</reference>
<name>A0A5J4WU15_9EUKA</name>
<organism evidence="1 2">
    <name type="scientific">Streblomastix strix</name>
    <dbReference type="NCBI Taxonomy" id="222440"/>
    <lineage>
        <taxon>Eukaryota</taxon>
        <taxon>Metamonada</taxon>
        <taxon>Preaxostyla</taxon>
        <taxon>Oxymonadida</taxon>
        <taxon>Streblomastigidae</taxon>
        <taxon>Streblomastix</taxon>
    </lineage>
</organism>